<dbReference type="HOGENOM" id="CLU_123330_2_0_12"/>
<dbReference type="OrthoDB" id="9784774at2"/>
<dbReference type="InterPro" id="IPR036265">
    <property type="entry name" value="HIT-like_sf"/>
</dbReference>
<name>E1RC33_SEDSS</name>
<organism evidence="3 4">
    <name type="scientific">Sediminispirochaeta smaragdinae (strain DSM 11293 / JCM 15392 / SEBR 4228)</name>
    <name type="common">Spirochaeta smaragdinae</name>
    <dbReference type="NCBI Taxonomy" id="573413"/>
    <lineage>
        <taxon>Bacteria</taxon>
        <taxon>Pseudomonadati</taxon>
        <taxon>Spirochaetota</taxon>
        <taxon>Spirochaetia</taxon>
        <taxon>Spirochaetales</taxon>
        <taxon>Spirochaetaceae</taxon>
        <taxon>Sediminispirochaeta</taxon>
    </lineage>
</organism>
<gene>
    <name evidence="3" type="ordered locus">Spirs_0778</name>
</gene>
<dbReference type="Proteomes" id="UP000002318">
    <property type="component" value="Chromosome"/>
</dbReference>
<dbReference type="AlphaFoldDB" id="E1RC33"/>
<proteinExistence type="predicted"/>
<keyword evidence="4" id="KW-1185">Reference proteome</keyword>
<dbReference type="EMBL" id="CP002116">
    <property type="protein sequence ID" value="ADK79913.1"/>
    <property type="molecule type" value="Genomic_DNA"/>
</dbReference>
<dbReference type="InterPro" id="IPR011146">
    <property type="entry name" value="HIT-like"/>
</dbReference>
<evidence type="ECO:0000259" key="2">
    <source>
        <dbReference type="PROSITE" id="PS51084"/>
    </source>
</evidence>
<evidence type="ECO:0000256" key="1">
    <source>
        <dbReference type="PROSITE-ProRule" id="PRU00464"/>
    </source>
</evidence>
<dbReference type="GO" id="GO:0003824">
    <property type="term" value="F:catalytic activity"/>
    <property type="evidence" value="ECO:0007669"/>
    <property type="project" value="InterPro"/>
</dbReference>
<dbReference type="Gene3D" id="3.30.428.10">
    <property type="entry name" value="HIT-like"/>
    <property type="match status" value="1"/>
</dbReference>
<dbReference type="SUPFAM" id="SSF54197">
    <property type="entry name" value="HIT-like"/>
    <property type="match status" value="1"/>
</dbReference>
<reference evidence="3 4" key="1">
    <citation type="journal article" date="2010" name="Stand. Genomic Sci.">
        <title>Complete genome sequence of Spirochaeta smaragdinae type strain (SEBR 4228).</title>
        <authorList>
            <person name="Mavromatis K."/>
            <person name="Yasawong M."/>
            <person name="Chertkov O."/>
            <person name="Lapidus A."/>
            <person name="Lucas S."/>
            <person name="Nolan M."/>
            <person name="Del Rio T.G."/>
            <person name="Tice H."/>
            <person name="Cheng J.F."/>
            <person name="Pitluck S."/>
            <person name="Liolios K."/>
            <person name="Ivanova N."/>
            <person name="Tapia R."/>
            <person name="Han C."/>
            <person name="Bruce D."/>
            <person name="Goodwin L."/>
            <person name="Pati A."/>
            <person name="Chen A."/>
            <person name="Palaniappan K."/>
            <person name="Land M."/>
            <person name="Hauser L."/>
            <person name="Chang Y.J."/>
            <person name="Jeffries C.D."/>
            <person name="Detter J.C."/>
            <person name="Rohde M."/>
            <person name="Brambilla E."/>
            <person name="Spring S."/>
            <person name="Goker M."/>
            <person name="Sikorski J."/>
            <person name="Woyke T."/>
            <person name="Bristow J."/>
            <person name="Eisen J.A."/>
            <person name="Markowitz V."/>
            <person name="Hugenholtz P."/>
            <person name="Klenk H.P."/>
            <person name="Kyrpides N.C."/>
        </authorList>
    </citation>
    <scope>NUCLEOTIDE SEQUENCE [LARGE SCALE GENOMIC DNA]</scope>
    <source>
        <strain evidence="4">DSM 11293 / JCM 15392 / SEBR 4228</strain>
    </source>
</reference>
<dbReference type="RefSeq" id="WP_013253377.1">
    <property type="nucleotide sequence ID" value="NC_014364.1"/>
</dbReference>
<feature type="short sequence motif" description="Histidine triad motif" evidence="1">
    <location>
        <begin position="98"/>
        <end position="102"/>
    </location>
</feature>
<dbReference type="KEGG" id="ssm:Spirs_0778"/>
<evidence type="ECO:0000313" key="3">
    <source>
        <dbReference type="EMBL" id="ADK79913.1"/>
    </source>
</evidence>
<feature type="domain" description="HIT" evidence="2">
    <location>
        <begin position="43"/>
        <end position="113"/>
    </location>
</feature>
<evidence type="ECO:0000313" key="4">
    <source>
        <dbReference type="Proteomes" id="UP000002318"/>
    </source>
</evidence>
<accession>E1RC33</accession>
<dbReference type="eggNOG" id="COG0537">
    <property type="taxonomic scope" value="Bacteria"/>
</dbReference>
<dbReference type="PROSITE" id="PS51084">
    <property type="entry name" value="HIT_2"/>
    <property type="match status" value="1"/>
</dbReference>
<sequence length="143" mass="16476">MDTKAVDQCIWCDRDEALEKVVREIASFPTGTLYLHRDQTHRGRCIFAYKEHLRKITELSREQYMALMGDIHTSVSAITKALSPDKVNILILGDSSEHMHIHLCPKYRDGKQWGVPFVVDEAKPLLLDDAALHILVDRMKEYI</sequence>
<dbReference type="STRING" id="573413.Spirs_0778"/>
<protein>
    <submittedName>
        <fullName evidence="3">Histidine triad (HIT) protein</fullName>
    </submittedName>
</protein>